<organism evidence="2">
    <name type="scientific">Aplanochytrium stocchinoi</name>
    <dbReference type="NCBI Taxonomy" id="215587"/>
    <lineage>
        <taxon>Eukaryota</taxon>
        <taxon>Sar</taxon>
        <taxon>Stramenopiles</taxon>
        <taxon>Bigyra</taxon>
        <taxon>Labyrinthulomycetes</taxon>
        <taxon>Thraustochytrida</taxon>
        <taxon>Thraustochytriidae</taxon>
        <taxon>Aplanochytrium</taxon>
    </lineage>
</organism>
<proteinExistence type="predicted"/>
<feature type="compositionally biased region" description="Polar residues" evidence="1">
    <location>
        <begin position="213"/>
        <end position="227"/>
    </location>
</feature>
<dbReference type="AlphaFoldDB" id="A0A7S3PFD3"/>
<gene>
    <name evidence="2" type="ORF">ASTO00021_LOCUS3081</name>
</gene>
<accession>A0A7S3PFD3</accession>
<sequence>MAYDKKASLLYRFVVDNAITLLREGHDANPIPRPNPTKENVNPRFSDALLQQLENRWLAHLEKADTVEDINRWTVDSDSARPHFLSETGIKQSPGYGDTIHRDREYIKEDVHDIERLDSNSSRTGDGDFDFRYFVTNFDEQYKNLCADSSGSPKAKHPCVDAGNNFTSKLPFLISGSQYFGPYSEVLEDPDALDRVIDADVVAVTKNSDRVSKVSTSETPLDLQTQATDHDVDEDDNDSNYTKNVHIVQLDGIDDDDDDDNKNDNAITVAKDDTSSVDSDLEDFVIKQLQEKKKTRIKIAPNDTIDSQECATQVEWPNIEFFDQNFIVGTHKGPMRRTRKRKGKIKFSLTYDSCVLRLNKRDMFLTDLHVNLTEEF</sequence>
<evidence type="ECO:0000256" key="1">
    <source>
        <dbReference type="SAM" id="MobiDB-lite"/>
    </source>
</evidence>
<name>A0A7S3PFD3_9STRA</name>
<dbReference type="EMBL" id="HBIN01004378">
    <property type="protein sequence ID" value="CAE0432763.1"/>
    <property type="molecule type" value="Transcribed_RNA"/>
</dbReference>
<feature type="region of interest" description="Disordered" evidence="1">
    <location>
        <begin position="208"/>
        <end position="240"/>
    </location>
</feature>
<reference evidence="2" key="1">
    <citation type="submission" date="2021-01" db="EMBL/GenBank/DDBJ databases">
        <authorList>
            <person name="Corre E."/>
            <person name="Pelletier E."/>
            <person name="Niang G."/>
            <person name="Scheremetjew M."/>
            <person name="Finn R."/>
            <person name="Kale V."/>
            <person name="Holt S."/>
            <person name="Cochrane G."/>
            <person name="Meng A."/>
            <person name="Brown T."/>
            <person name="Cohen L."/>
        </authorList>
    </citation>
    <scope>NUCLEOTIDE SEQUENCE</scope>
    <source>
        <strain evidence="2">GSBS06</strain>
    </source>
</reference>
<protein>
    <submittedName>
        <fullName evidence="2">Uncharacterized protein</fullName>
    </submittedName>
</protein>
<evidence type="ECO:0000313" key="2">
    <source>
        <dbReference type="EMBL" id="CAE0432763.1"/>
    </source>
</evidence>